<dbReference type="KEGG" id="mbah:HYN46_03070"/>
<dbReference type="Proteomes" id="UP000253940">
    <property type="component" value="Chromosome"/>
</dbReference>
<dbReference type="Pfam" id="PF00462">
    <property type="entry name" value="Glutaredoxin"/>
    <property type="match status" value="1"/>
</dbReference>
<dbReference type="RefSeq" id="WP_114898049.1">
    <property type="nucleotide sequence ID" value="NZ_CP031222.1"/>
</dbReference>
<evidence type="ECO:0000259" key="1">
    <source>
        <dbReference type="Pfam" id="PF00462"/>
    </source>
</evidence>
<dbReference type="PROSITE" id="PS51354">
    <property type="entry name" value="GLUTAREDOXIN_2"/>
    <property type="match status" value="1"/>
</dbReference>
<dbReference type="SUPFAM" id="SSF52833">
    <property type="entry name" value="Thioredoxin-like"/>
    <property type="match status" value="1"/>
</dbReference>
<proteinExistence type="predicted"/>
<feature type="domain" description="Glutaredoxin" evidence="1">
    <location>
        <begin position="58"/>
        <end position="113"/>
    </location>
</feature>
<dbReference type="InterPro" id="IPR002109">
    <property type="entry name" value="Glutaredoxin"/>
</dbReference>
<protein>
    <recommendedName>
        <fullName evidence="1">Glutaredoxin domain-containing protein</fullName>
    </recommendedName>
</protein>
<gene>
    <name evidence="2" type="ORF">HYN46_03070</name>
</gene>
<evidence type="ECO:0000313" key="2">
    <source>
        <dbReference type="EMBL" id="AXI01939.1"/>
    </source>
</evidence>
<dbReference type="EMBL" id="CP031222">
    <property type="protein sequence ID" value="AXI01939.1"/>
    <property type="molecule type" value="Genomic_DNA"/>
</dbReference>
<accession>A0A345P3T0</accession>
<reference evidence="2 3" key="1">
    <citation type="submission" date="2018-07" db="EMBL/GenBank/DDBJ databases">
        <title>Genome sequencing of Moraxellaceae gen. HYN0046.</title>
        <authorList>
            <person name="Kim M."/>
            <person name="Yi H."/>
        </authorList>
    </citation>
    <scope>NUCLEOTIDE SEQUENCE [LARGE SCALE GENOMIC DNA]</scope>
    <source>
        <strain evidence="2 3">HYN0046</strain>
    </source>
</reference>
<name>A0A345P3T0_9GAMM</name>
<dbReference type="CDD" id="cd02976">
    <property type="entry name" value="NrdH"/>
    <property type="match status" value="1"/>
</dbReference>
<dbReference type="Gene3D" id="3.40.30.10">
    <property type="entry name" value="Glutaredoxin"/>
    <property type="match status" value="1"/>
</dbReference>
<evidence type="ECO:0000313" key="3">
    <source>
        <dbReference type="Proteomes" id="UP000253940"/>
    </source>
</evidence>
<organism evidence="2 3">
    <name type="scientific">Aquirhabdus parva</name>
    <dbReference type="NCBI Taxonomy" id="2283318"/>
    <lineage>
        <taxon>Bacteria</taxon>
        <taxon>Pseudomonadati</taxon>
        <taxon>Pseudomonadota</taxon>
        <taxon>Gammaproteobacteria</taxon>
        <taxon>Moraxellales</taxon>
        <taxon>Moraxellaceae</taxon>
        <taxon>Aquirhabdus</taxon>
    </lineage>
</organism>
<dbReference type="AlphaFoldDB" id="A0A345P3T0"/>
<dbReference type="OrthoDB" id="8991911at2"/>
<dbReference type="InterPro" id="IPR036249">
    <property type="entry name" value="Thioredoxin-like_sf"/>
</dbReference>
<sequence>MNRPSFSTVVLILLVSFGAYHWWNKQHAQTLIAQNDSTQDMDSVRANNAARQGREVIHLYTATWCGYCKHLKASLDASGAPYLDHDVENSVEGKRYAEENHISGVPVTVVGHETVDGLDVDRLQSVFYHAGYDVKGLEM</sequence>
<keyword evidence="3" id="KW-1185">Reference proteome</keyword>